<proteinExistence type="predicted"/>
<dbReference type="EMBL" id="CAUYUE010000002">
    <property type="protein sequence ID" value="CAK0741559.1"/>
    <property type="molecule type" value="Genomic_DNA"/>
</dbReference>
<accession>A0AAV1HV29</accession>
<keyword evidence="3" id="KW-0732">Signal</keyword>
<evidence type="ECO:0000256" key="3">
    <source>
        <dbReference type="SAM" id="SignalP"/>
    </source>
</evidence>
<gene>
    <name evidence="4" type="ORF">CVIRNUC_001334</name>
</gene>
<evidence type="ECO:0000313" key="4">
    <source>
        <dbReference type="EMBL" id="CAK0741559.1"/>
    </source>
</evidence>
<feature type="chain" id="PRO_5043852712" description="Chromosome partition protein Smc" evidence="3">
    <location>
        <begin position="26"/>
        <end position="452"/>
    </location>
</feature>
<feature type="signal peptide" evidence="3">
    <location>
        <begin position="1"/>
        <end position="25"/>
    </location>
</feature>
<feature type="region of interest" description="Disordered" evidence="1">
    <location>
        <begin position="61"/>
        <end position="82"/>
    </location>
</feature>
<feature type="transmembrane region" description="Helical" evidence="2">
    <location>
        <begin position="377"/>
        <end position="402"/>
    </location>
</feature>
<dbReference type="AlphaFoldDB" id="A0AAV1HV29"/>
<keyword evidence="2" id="KW-1133">Transmembrane helix</keyword>
<keyword evidence="2" id="KW-0472">Membrane</keyword>
<name>A0AAV1HV29_9CHLO</name>
<keyword evidence="5" id="KW-1185">Reference proteome</keyword>
<feature type="compositionally biased region" description="Basic and acidic residues" evidence="1">
    <location>
        <begin position="443"/>
        <end position="452"/>
    </location>
</feature>
<reference evidence="4 5" key="1">
    <citation type="submission" date="2023-10" db="EMBL/GenBank/DDBJ databases">
        <authorList>
            <person name="Maclean D."/>
            <person name="Macfadyen A."/>
        </authorList>
    </citation>
    <scope>NUCLEOTIDE SEQUENCE [LARGE SCALE GENOMIC DNA]</scope>
</reference>
<evidence type="ECO:0000313" key="5">
    <source>
        <dbReference type="Proteomes" id="UP001314263"/>
    </source>
</evidence>
<comment type="caution">
    <text evidence="4">The sequence shown here is derived from an EMBL/GenBank/DDBJ whole genome shotgun (WGS) entry which is preliminary data.</text>
</comment>
<sequence>MKHRIVLIAAVAAFIAASLILPSTADQAAEGDLHASKKHISRLEGTIASLNEQLKAAQDESKTLKAGSTSAAALEGSVKREQTRAEAAEKKLQELQASVKQSEDAEAQVSGLKRELEQVQATLQASKDAAKAADTEKLEAQKEMDRLNSELNKLTAANKEFENSHKQLQAAQKALEKQALGSNSALKQAQTKLKSAEEASVAGQKLLEAAESKAADAASRLEELLQRTSTAWLPLWLEMHYNKSYEAIRPHAETAWKHASVAHKTAYAKGSEWYEAGSKKGQELWQDAGPMLHETHTSLKTKLSTTWASILKHTGPKLQSAAKYAQEALKTLQTHPQVRKVQKQATEQVAKLKAQLKVYLEKNPIIAKYAKDPYLTWVLYGITALTVTLTWAGGAAVMRLLGERKAKRKLPKNLTAASSSSRGTSDAVGVKPGQGKAKGRRITMGDESIRIP</sequence>
<evidence type="ECO:0008006" key="6">
    <source>
        <dbReference type="Google" id="ProtNLM"/>
    </source>
</evidence>
<keyword evidence="2" id="KW-0812">Transmembrane</keyword>
<organism evidence="4 5">
    <name type="scientific">Coccomyxa viridis</name>
    <dbReference type="NCBI Taxonomy" id="1274662"/>
    <lineage>
        <taxon>Eukaryota</taxon>
        <taxon>Viridiplantae</taxon>
        <taxon>Chlorophyta</taxon>
        <taxon>core chlorophytes</taxon>
        <taxon>Trebouxiophyceae</taxon>
        <taxon>Trebouxiophyceae incertae sedis</taxon>
        <taxon>Coccomyxaceae</taxon>
        <taxon>Coccomyxa</taxon>
    </lineage>
</organism>
<feature type="compositionally biased region" description="Polar residues" evidence="1">
    <location>
        <begin position="415"/>
        <end position="424"/>
    </location>
</feature>
<protein>
    <recommendedName>
        <fullName evidence="6">Chromosome partition protein Smc</fullName>
    </recommendedName>
</protein>
<dbReference type="Proteomes" id="UP001314263">
    <property type="component" value="Unassembled WGS sequence"/>
</dbReference>
<evidence type="ECO:0000256" key="2">
    <source>
        <dbReference type="SAM" id="Phobius"/>
    </source>
</evidence>
<feature type="region of interest" description="Disordered" evidence="1">
    <location>
        <begin position="409"/>
        <end position="452"/>
    </location>
</feature>
<evidence type="ECO:0000256" key="1">
    <source>
        <dbReference type="SAM" id="MobiDB-lite"/>
    </source>
</evidence>